<dbReference type="AlphaFoldDB" id="A0A494X3G6"/>
<dbReference type="Proteomes" id="UP000280434">
    <property type="component" value="Unassembled WGS sequence"/>
</dbReference>
<dbReference type="RefSeq" id="WP_121280594.1">
    <property type="nucleotide sequence ID" value="NZ_RBZV01000010.1"/>
</dbReference>
<reference evidence="1 2" key="1">
    <citation type="submission" date="2018-10" db="EMBL/GenBank/DDBJ databases">
        <title>Paraburkholderia sp. 7MK8-2, isolated from soil.</title>
        <authorList>
            <person name="Gao Z.-H."/>
            <person name="Qiu L.-H."/>
        </authorList>
    </citation>
    <scope>NUCLEOTIDE SEQUENCE [LARGE SCALE GENOMIC DNA]</scope>
    <source>
        <strain evidence="1 2">7MK8-2</strain>
    </source>
</reference>
<evidence type="ECO:0000313" key="1">
    <source>
        <dbReference type="EMBL" id="RKP45235.1"/>
    </source>
</evidence>
<name>A0A494X3G6_9BURK</name>
<gene>
    <name evidence="1" type="ORF">D7S89_20635</name>
</gene>
<dbReference type="OrthoDB" id="9103709at2"/>
<comment type="caution">
    <text evidence="1">The sequence shown here is derived from an EMBL/GenBank/DDBJ whole genome shotgun (WGS) entry which is preliminary data.</text>
</comment>
<dbReference type="EMBL" id="RBZV01000010">
    <property type="protein sequence ID" value="RKP45235.1"/>
    <property type="molecule type" value="Genomic_DNA"/>
</dbReference>
<proteinExistence type="predicted"/>
<sequence>MTTFLLLCFAAGVVGAVPAWIGLQRVRARQGWVDAKRFDPRDAVVVEIEPVVLNGRLLPEADHVEEATR</sequence>
<evidence type="ECO:0000313" key="2">
    <source>
        <dbReference type="Proteomes" id="UP000280434"/>
    </source>
</evidence>
<accession>A0A494X3G6</accession>
<keyword evidence="2" id="KW-1185">Reference proteome</keyword>
<protein>
    <submittedName>
        <fullName evidence="1">Uncharacterized protein</fullName>
    </submittedName>
</protein>
<organism evidence="1 2">
    <name type="scientific">Trinickia fusca</name>
    <dbReference type="NCBI Taxonomy" id="2419777"/>
    <lineage>
        <taxon>Bacteria</taxon>
        <taxon>Pseudomonadati</taxon>
        <taxon>Pseudomonadota</taxon>
        <taxon>Betaproteobacteria</taxon>
        <taxon>Burkholderiales</taxon>
        <taxon>Burkholderiaceae</taxon>
        <taxon>Trinickia</taxon>
    </lineage>
</organism>